<gene>
    <name evidence="2" type="ORF">BXY75_3136</name>
</gene>
<sequence>MKTKILLLMFSALFTLSLQAQSLGEFNAKTSEMGKGKLAKAPKKVYIASFNVNFEIYMEAMDFERGGSTFGGGQRSDATAKAAIGLGGIDAADIQAKTDQLYSEFVAQLKAGGLEIITADEAGKTEVYEDWERATGPFVAESGIPGVLMCLPEGQSQYYRGTKKNGRIKKGIIDDNLIPAKLSDQLGDAIIANVNLYFMFSEEGINVFKGNAAKVKIFTNLRMVGDYTISAPNENGFLKGQETLDRIASLVTFHQGKQGLGSPVFFGTNLKKPLEVEGVVKKQKVVAYQKQGSSTPTSFSGVSYMDTADRFSKNATWIEVDSKKYAEGLYMAAKMMLDNGTQSLVSNLQ</sequence>
<feature type="signal peptide" evidence="1">
    <location>
        <begin position="1"/>
        <end position="20"/>
    </location>
</feature>
<name>A0A3L9YDX4_9FLAO</name>
<dbReference type="OrthoDB" id="817809at2"/>
<dbReference type="AlphaFoldDB" id="A0A3L9YDX4"/>
<keyword evidence="1" id="KW-0732">Signal</keyword>
<dbReference type="EMBL" id="REFC01000015">
    <property type="protein sequence ID" value="RMA57249.1"/>
    <property type="molecule type" value="Genomic_DNA"/>
</dbReference>
<reference evidence="2 3" key="1">
    <citation type="submission" date="2018-10" db="EMBL/GenBank/DDBJ databases">
        <title>Genomic Encyclopedia of Archaeal and Bacterial Type Strains, Phase II (KMG-II): from individual species to whole genera.</title>
        <authorList>
            <person name="Goeker M."/>
        </authorList>
    </citation>
    <scope>NUCLEOTIDE SEQUENCE [LARGE SCALE GENOMIC DNA]</scope>
    <source>
        <strain evidence="2 3">DSM 23424</strain>
    </source>
</reference>
<accession>A0A3L9YDX4</accession>
<protein>
    <submittedName>
        <fullName evidence="2">Uncharacterized protein</fullName>
    </submittedName>
</protein>
<organism evidence="2 3">
    <name type="scientific">Ulvibacter antarcticus</name>
    <dbReference type="NCBI Taxonomy" id="442714"/>
    <lineage>
        <taxon>Bacteria</taxon>
        <taxon>Pseudomonadati</taxon>
        <taxon>Bacteroidota</taxon>
        <taxon>Flavobacteriia</taxon>
        <taxon>Flavobacteriales</taxon>
        <taxon>Flavobacteriaceae</taxon>
        <taxon>Ulvibacter</taxon>
    </lineage>
</organism>
<keyword evidence="3" id="KW-1185">Reference proteome</keyword>
<dbReference type="RefSeq" id="WP_121908664.1">
    <property type="nucleotide sequence ID" value="NZ_REFC01000015.1"/>
</dbReference>
<evidence type="ECO:0000256" key="1">
    <source>
        <dbReference type="SAM" id="SignalP"/>
    </source>
</evidence>
<dbReference type="Proteomes" id="UP000271339">
    <property type="component" value="Unassembled WGS sequence"/>
</dbReference>
<comment type="caution">
    <text evidence="2">The sequence shown here is derived from an EMBL/GenBank/DDBJ whole genome shotgun (WGS) entry which is preliminary data.</text>
</comment>
<proteinExistence type="predicted"/>
<feature type="chain" id="PRO_5018225607" evidence="1">
    <location>
        <begin position="21"/>
        <end position="349"/>
    </location>
</feature>
<evidence type="ECO:0000313" key="3">
    <source>
        <dbReference type="Proteomes" id="UP000271339"/>
    </source>
</evidence>
<evidence type="ECO:0000313" key="2">
    <source>
        <dbReference type="EMBL" id="RMA57249.1"/>
    </source>
</evidence>